<comment type="caution">
    <text evidence="1">The sequence shown here is derived from an EMBL/GenBank/DDBJ whole genome shotgun (WGS) entry which is preliminary data.</text>
</comment>
<name>A0ACB6F5B8_9PLEO</name>
<reference evidence="1 2" key="1">
    <citation type="journal article" date="2019" name="bioRxiv">
        <title>Genomics, evolutionary history and diagnostics of the Alternaria alternata species group including apple and Asian pear pathotypes.</title>
        <authorList>
            <person name="Armitage A.D."/>
            <person name="Cockerton H.M."/>
            <person name="Sreenivasaprasad S."/>
            <person name="Woodhall J.W."/>
            <person name="Lane C.R."/>
            <person name="Harrison R.J."/>
            <person name="Clarkson J.P."/>
        </authorList>
    </citation>
    <scope>NUCLEOTIDE SEQUENCE [LARGE SCALE GENOMIC DNA]</scope>
    <source>
        <strain evidence="1 2">FERA 650</strain>
    </source>
</reference>
<dbReference type="Proteomes" id="UP000293547">
    <property type="component" value="Unassembled WGS sequence"/>
</dbReference>
<evidence type="ECO:0000313" key="1">
    <source>
        <dbReference type="EMBL" id="KAB2099632.1"/>
    </source>
</evidence>
<accession>A0ACB6F5B8</accession>
<organism evidence="1 2">
    <name type="scientific">Alternaria gaisen</name>
    <dbReference type="NCBI Taxonomy" id="167740"/>
    <lineage>
        <taxon>Eukaryota</taxon>
        <taxon>Fungi</taxon>
        <taxon>Dikarya</taxon>
        <taxon>Ascomycota</taxon>
        <taxon>Pezizomycotina</taxon>
        <taxon>Dothideomycetes</taxon>
        <taxon>Pleosporomycetidae</taxon>
        <taxon>Pleosporales</taxon>
        <taxon>Pleosporineae</taxon>
        <taxon>Pleosporaceae</taxon>
        <taxon>Alternaria</taxon>
        <taxon>Alternaria sect. Alternaria</taxon>
    </lineage>
</organism>
<keyword evidence="2" id="KW-1185">Reference proteome</keyword>
<sequence length="599" mass="67348">MASPFTFIRDKCRHETTNLFHLQPELSVSLPPSASNKVATMAHPYVPRASVYRPSYGNVLLQTPAANPRNYNAEVNRIPVNPRRHTAANMTPSQQLQQQDSHLHPLIHRTTRAYDLVINYARDSNGGTRWSYEDIDDIKHFGRYLHRDVRDLKYWKELIANGGDMDEGTARIWDDEERLKKYCERVLNVIRDTERVPFMQRMARYEEMPAGEEMDEGPRESEYVVDDGRSGLGGSTMKEESVVDEIYTDLEDKVEEIDQPVDARWATWAMEGEETSYRPSMLYSVLPTVVSNHLPTIPSLRQSLNDVRNRGSHSKSASIDELPQPETPPPGYSSIPPSGSITPHRLSVALGEADAAFVDDAEDRPGSSGSALPQLHRAQETSTGIRWSYASLGTSLMAQASRESSEFISTSDETSATLTRQLYVHGVTYLLRGLPSKLTPEETSSIQAALPQDLVETRHTADTHALLAVSQHTAVTHRAPPRDPTILHRLTATLVLQSFILMQFLLPYIKLFLSHTYQFERKHQITKRLVNTSVATVDDIGRKTLKLSQTVCQMNDGMVGQVINEVAVWWVRGITGGVQEGIAEGLRVVRVEEREERGN</sequence>
<proteinExistence type="predicted"/>
<gene>
    <name evidence="1" type="ORF">AG0111_0g12206</name>
</gene>
<evidence type="ECO:0000313" key="2">
    <source>
        <dbReference type="Proteomes" id="UP000293547"/>
    </source>
</evidence>
<dbReference type="EMBL" id="PDWZ02000016">
    <property type="protein sequence ID" value="KAB2099632.1"/>
    <property type="molecule type" value="Genomic_DNA"/>
</dbReference>
<protein>
    <submittedName>
        <fullName evidence="1">Uncharacterized protein</fullName>
    </submittedName>
</protein>